<dbReference type="Pfam" id="PF00926">
    <property type="entry name" value="DHBP_synthase"/>
    <property type="match status" value="1"/>
</dbReference>
<dbReference type="PANTHER" id="PTHR21327">
    <property type="entry name" value="GTP CYCLOHYDROLASE II-RELATED"/>
    <property type="match status" value="1"/>
</dbReference>
<accession>A0A9D3UMP0</accession>
<dbReference type="InterPro" id="IPR032677">
    <property type="entry name" value="GTP_cyclohydro_II"/>
</dbReference>
<dbReference type="PANTHER" id="PTHR21327:SF18">
    <property type="entry name" value="3,4-DIHYDROXY-2-BUTANONE 4-PHOSPHATE SYNTHASE"/>
    <property type="match status" value="1"/>
</dbReference>
<evidence type="ECO:0000256" key="6">
    <source>
        <dbReference type="ARBA" id="ARBA00022723"/>
    </source>
</evidence>
<dbReference type="InterPro" id="IPR017945">
    <property type="entry name" value="DHBP_synth_RibB-like_a/b_dom"/>
</dbReference>
<comment type="similarity">
    <text evidence="2">In the N-terminal section; belongs to the DHBP synthase family.</text>
</comment>
<dbReference type="SUPFAM" id="SSF55821">
    <property type="entry name" value="YrdC/RibB"/>
    <property type="match status" value="1"/>
</dbReference>
<name>A0A9D3UMP0_9ROSI</name>
<evidence type="ECO:0000256" key="2">
    <source>
        <dbReference type="ARBA" id="ARBA00005520"/>
    </source>
</evidence>
<keyword evidence="9" id="KW-1185">Reference proteome</keyword>
<evidence type="ECO:0000256" key="3">
    <source>
        <dbReference type="ARBA" id="ARBA00008976"/>
    </source>
</evidence>
<dbReference type="EMBL" id="JAIQCV010000011">
    <property type="protein sequence ID" value="KAH1047619.1"/>
    <property type="molecule type" value="Genomic_DNA"/>
</dbReference>
<dbReference type="GO" id="GO:0046872">
    <property type="term" value="F:metal ion binding"/>
    <property type="evidence" value="ECO:0007669"/>
    <property type="project" value="UniProtKB-KW"/>
</dbReference>
<evidence type="ECO:0000313" key="9">
    <source>
        <dbReference type="Proteomes" id="UP000828251"/>
    </source>
</evidence>
<dbReference type="Gene3D" id="3.40.50.10990">
    <property type="entry name" value="GTP cyclohydrolase II"/>
    <property type="match status" value="1"/>
</dbReference>
<dbReference type="Proteomes" id="UP000828251">
    <property type="component" value="Unassembled WGS sequence"/>
</dbReference>
<dbReference type="InterPro" id="IPR036144">
    <property type="entry name" value="RibA-like_sf"/>
</dbReference>
<comment type="similarity">
    <text evidence="3">In the C-terminal section; belongs to the GTP cyclohydrolase II family.</text>
</comment>
<feature type="domain" description="GTP cyclohydrolase II" evidence="7">
    <location>
        <begin position="278"/>
        <end position="315"/>
    </location>
</feature>
<evidence type="ECO:0000256" key="1">
    <source>
        <dbReference type="ARBA" id="ARBA00004904"/>
    </source>
</evidence>
<evidence type="ECO:0000256" key="5">
    <source>
        <dbReference type="ARBA" id="ARBA00022619"/>
    </source>
</evidence>
<dbReference type="GO" id="GO:0008686">
    <property type="term" value="F:3,4-dihydroxy-2-butanone-4-phosphate synthase activity"/>
    <property type="evidence" value="ECO:0007669"/>
    <property type="project" value="UniProtKB-EC"/>
</dbReference>
<keyword evidence="6" id="KW-0479">Metal-binding</keyword>
<dbReference type="Gene3D" id="3.90.870.10">
    <property type="entry name" value="DHBP synthase"/>
    <property type="match status" value="2"/>
</dbReference>
<evidence type="ECO:0000259" key="7">
    <source>
        <dbReference type="Pfam" id="PF00925"/>
    </source>
</evidence>
<dbReference type="OrthoDB" id="60371at2759"/>
<evidence type="ECO:0000313" key="8">
    <source>
        <dbReference type="EMBL" id="KAH1047619.1"/>
    </source>
</evidence>
<sequence>MGVGKTSFVDGLVDQQAGIEVQPNAISFETLAAEITPVTNGFFADEYDLDHPTQGFASIQEAIEDIRQGIVCPSYLFEFDVIITLLIEENLQLVIDVDDEDRENEGDLIMAASIPTLEATAFIVKHGTGIDCVSMKAKDLERATTVLALASKDSKPEYFNRPGHIFPLKYREGGVLKRAGHTEASVDLAVLAGLEPVAVLCEIVDDDGSMARLPKLREFAQAEKLKIISIADLIRYRTKRERLVELAAAALISTMWGPFKAYCYRSLLDGIEHTAMVKILGDLGVHTMSLMTNKNNPAKYVGLKGYGLAISGRVPLLNRITKRCLETKQEKLGHIYGSDINSTCNTAYQEI</sequence>
<keyword evidence="5" id="KW-0686">Riboflavin biosynthesis</keyword>
<gene>
    <name evidence="8" type="ORF">J1N35_038403</name>
</gene>
<proteinExistence type="inferred from homology"/>
<evidence type="ECO:0000256" key="4">
    <source>
        <dbReference type="ARBA" id="ARBA00012153"/>
    </source>
</evidence>
<dbReference type="EC" id="4.1.99.12" evidence="4"/>
<dbReference type="AlphaFoldDB" id="A0A9D3UMP0"/>
<comment type="pathway">
    <text evidence="1">Cofactor biosynthesis; riboflavin biosynthesis; 2-hydroxy-3-oxobutyl phosphate from D-ribulose 5-phosphate: step 1/1.</text>
</comment>
<comment type="caution">
    <text evidence="8">The sequence shown here is derived from an EMBL/GenBank/DDBJ whole genome shotgun (WGS) entry which is preliminary data.</text>
</comment>
<protein>
    <recommendedName>
        <fullName evidence="4">3,4-dihydroxy-2-butanone-4-phosphate synthase</fullName>
        <ecNumber evidence="4">4.1.99.12</ecNumber>
    </recommendedName>
</protein>
<dbReference type="InterPro" id="IPR000422">
    <property type="entry name" value="DHBP_synthase_RibB"/>
</dbReference>
<dbReference type="GO" id="GO:0009231">
    <property type="term" value="P:riboflavin biosynthetic process"/>
    <property type="evidence" value="ECO:0007669"/>
    <property type="project" value="UniProtKB-KW"/>
</dbReference>
<dbReference type="GO" id="GO:0009507">
    <property type="term" value="C:chloroplast"/>
    <property type="evidence" value="ECO:0007669"/>
    <property type="project" value="TreeGrafter"/>
</dbReference>
<organism evidence="8 9">
    <name type="scientific">Gossypium stocksii</name>
    <dbReference type="NCBI Taxonomy" id="47602"/>
    <lineage>
        <taxon>Eukaryota</taxon>
        <taxon>Viridiplantae</taxon>
        <taxon>Streptophyta</taxon>
        <taxon>Embryophyta</taxon>
        <taxon>Tracheophyta</taxon>
        <taxon>Spermatophyta</taxon>
        <taxon>Magnoliopsida</taxon>
        <taxon>eudicotyledons</taxon>
        <taxon>Gunneridae</taxon>
        <taxon>Pentapetalae</taxon>
        <taxon>rosids</taxon>
        <taxon>malvids</taxon>
        <taxon>Malvales</taxon>
        <taxon>Malvaceae</taxon>
        <taxon>Malvoideae</taxon>
        <taxon>Gossypium</taxon>
    </lineage>
</organism>
<dbReference type="Pfam" id="PF00925">
    <property type="entry name" value="GTP_cyclohydro2"/>
    <property type="match status" value="1"/>
</dbReference>
<reference evidence="8 9" key="1">
    <citation type="journal article" date="2021" name="Plant Biotechnol. J.">
        <title>Multi-omics assisted identification of the key and species-specific regulatory components of drought-tolerant mechanisms in Gossypium stocksii.</title>
        <authorList>
            <person name="Yu D."/>
            <person name="Ke L."/>
            <person name="Zhang D."/>
            <person name="Wu Y."/>
            <person name="Sun Y."/>
            <person name="Mei J."/>
            <person name="Sun J."/>
            <person name="Sun Y."/>
        </authorList>
    </citation>
    <scope>NUCLEOTIDE SEQUENCE [LARGE SCALE GENOMIC DNA]</scope>
    <source>
        <strain evidence="9">cv. E1</strain>
        <tissue evidence="8">Leaf</tissue>
    </source>
</reference>
<dbReference type="SUPFAM" id="SSF142695">
    <property type="entry name" value="RibA-like"/>
    <property type="match status" value="1"/>
</dbReference>